<proteinExistence type="predicted"/>
<dbReference type="Proteomes" id="UP001341281">
    <property type="component" value="Chromosome 03"/>
</dbReference>
<dbReference type="AlphaFoldDB" id="A0AAQ3SX23"/>
<dbReference type="InterPro" id="IPR001810">
    <property type="entry name" value="F-box_dom"/>
</dbReference>
<feature type="domain" description="F-box" evidence="2">
    <location>
        <begin position="56"/>
        <end position="97"/>
    </location>
</feature>
<name>A0AAQ3SX23_PASNO</name>
<keyword evidence="4" id="KW-1185">Reference proteome</keyword>
<organism evidence="3 4">
    <name type="scientific">Paspalum notatum var. saurae</name>
    <dbReference type="NCBI Taxonomy" id="547442"/>
    <lineage>
        <taxon>Eukaryota</taxon>
        <taxon>Viridiplantae</taxon>
        <taxon>Streptophyta</taxon>
        <taxon>Embryophyta</taxon>
        <taxon>Tracheophyta</taxon>
        <taxon>Spermatophyta</taxon>
        <taxon>Magnoliopsida</taxon>
        <taxon>Liliopsida</taxon>
        <taxon>Poales</taxon>
        <taxon>Poaceae</taxon>
        <taxon>PACMAD clade</taxon>
        <taxon>Panicoideae</taxon>
        <taxon>Andropogonodae</taxon>
        <taxon>Paspaleae</taxon>
        <taxon>Paspalinae</taxon>
        <taxon>Paspalum</taxon>
    </lineage>
</organism>
<feature type="region of interest" description="Disordered" evidence="1">
    <location>
        <begin position="1"/>
        <end position="48"/>
    </location>
</feature>
<accession>A0AAQ3SX23</accession>
<evidence type="ECO:0000313" key="4">
    <source>
        <dbReference type="Proteomes" id="UP001341281"/>
    </source>
</evidence>
<dbReference type="Pfam" id="PF24750">
    <property type="entry name" value="b-prop_At3g26010-like"/>
    <property type="match status" value="1"/>
</dbReference>
<protein>
    <recommendedName>
        <fullName evidence="2">F-box domain-containing protein</fullName>
    </recommendedName>
</protein>
<reference evidence="3 4" key="1">
    <citation type="submission" date="2024-02" db="EMBL/GenBank/DDBJ databases">
        <title>High-quality chromosome-scale genome assembly of Pensacola bahiagrass (Paspalum notatum Flugge var. saurae).</title>
        <authorList>
            <person name="Vega J.M."/>
            <person name="Podio M."/>
            <person name="Orjuela J."/>
            <person name="Siena L.A."/>
            <person name="Pessino S.C."/>
            <person name="Combes M.C."/>
            <person name="Mariac C."/>
            <person name="Albertini E."/>
            <person name="Pupilli F."/>
            <person name="Ortiz J.P.A."/>
            <person name="Leblanc O."/>
        </authorList>
    </citation>
    <scope>NUCLEOTIDE SEQUENCE [LARGE SCALE GENOMIC DNA]</scope>
    <source>
        <strain evidence="3">R1</strain>
        <tissue evidence="3">Leaf</tissue>
    </source>
</reference>
<dbReference type="SUPFAM" id="SSF81383">
    <property type="entry name" value="F-box domain"/>
    <property type="match status" value="1"/>
</dbReference>
<dbReference type="Gene3D" id="1.20.1280.50">
    <property type="match status" value="1"/>
</dbReference>
<evidence type="ECO:0000256" key="1">
    <source>
        <dbReference type="SAM" id="MobiDB-lite"/>
    </source>
</evidence>
<dbReference type="PANTHER" id="PTHR35546">
    <property type="entry name" value="F-BOX PROTEIN INTERACTION DOMAIN PROTEIN-RELATED"/>
    <property type="match status" value="1"/>
</dbReference>
<evidence type="ECO:0000313" key="3">
    <source>
        <dbReference type="EMBL" id="WVZ62197.1"/>
    </source>
</evidence>
<dbReference type="InterPro" id="IPR055290">
    <property type="entry name" value="At3g26010-like"/>
</dbReference>
<dbReference type="EMBL" id="CP144747">
    <property type="protein sequence ID" value="WVZ62197.1"/>
    <property type="molecule type" value="Genomic_DNA"/>
</dbReference>
<gene>
    <name evidence="3" type="ORF">U9M48_011970</name>
</gene>
<dbReference type="PANTHER" id="PTHR35546:SF106">
    <property type="entry name" value="DUF1618 DOMAIN-CONTAINING PROTEIN"/>
    <property type="match status" value="1"/>
</dbReference>
<dbReference type="InterPro" id="IPR036047">
    <property type="entry name" value="F-box-like_dom_sf"/>
</dbReference>
<dbReference type="InterPro" id="IPR056592">
    <property type="entry name" value="Beta-prop_At3g26010-like"/>
</dbReference>
<sequence>MALLLQETEQGSPRPPPAADDADAHPRQPAARRPKSQKSQHCAPPSCPTAGGGCHIPDDILLEILRRLPVKALCRFKCVSRAWLALAADCLRTVPPTLQGLFYRDGKGPNRRHGFFDLSGCSAAAPPVDPSFPFLPALPPETEQTTLVDSCNGLLLLWRTGHPDPDALRRASLGYIVCNPATREWAAVPPRSDVEKSEISITRIIFDPAAASPSRFDLVQFLFESPMNGGAFQVHTYSSESRAWTRRGTECWSDEFLRTQYGCTFLNGTIHFCVLCGTGDDGYRYGIVAVDGRGQRRRIIRWPQVEPGGTLVFLGQSRGLLHCMVGHRDQDSGLLTKLSIWVLEDYGTEQWVRKGTVSSMHLFGETGCSLSLATVAIHPDRSLAFFLHALKWKLVSYDMDSGEVTALGTLDDGHFPVIPYIPYFGESLALARKH</sequence>
<dbReference type="Pfam" id="PF00646">
    <property type="entry name" value="F-box"/>
    <property type="match status" value="1"/>
</dbReference>
<evidence type="ECO:0000259" key="2">
    <source>
        <dbReference type="SMART" id="SM00256"/>
    </source>
</evidence>
<dbReference type="SMART" id="SM00256">
    <property type="entry name" value="FBOX"/>
    <property type="match status" value="1"/>
</dbReference>